<feature type="binding site" evidence="6">
    <location>
        <begin position="147"/>
        <end position="148"/>
    </location>
    <ligand>
        <name>GTP</name>
        <dbReference type="ChEBI" id="CHEBI:37565"/>
    </ligand>
</feature>
<keyword evidence="5" id="KW-0807">Transducer</keyword>
<dbReference type="PANTHER" id="PTHR10218:SF180">
    <property type="entry name" value="GUANINE NUCLEOTIDE-BINDING PROTEIN ALPHA-4 SUBUNIT-RELATED"/>
    <property type="match status" value="1"/>
</dbReference>
<dbReference type="GO" id="GO:1905301">
    <property type="term" value="P:regulation of macropinocytosis"/>
    <property type="evidence" value="ECO:0007669"/>
    <property type="project" value="EnsemblProtists"/>
</dbReference>
<dbReference type="PANTHER" id="PTHR10218">
    <property type="entry name" value="GTP-BINDING PROTEIN ALPHA SUBUNIT"/>
    <property type="match status" value="1"/>
</dbReference>
<keyword evidence="3 7" id="KW-0460">Magnesium</keyword>
<dbReference type="STRING" id="1054147.F4PNK8"/>
<dbReference type="InterPro" id="IPR001019">
    <property type="entry name" value="Gprotein_alpha_su"/>
</dbReference>
<dbReference type="SUPFAM" id="SSF52540">
    <property type="entry name" value="P-loop containing nucleoside triphosphate hydrolases"/>
    <property type="match status" value="1"/>
</dbReference>
<gene>
    <name evidence="8" type="primary">gpaD</name>
    <name evidence="8" type="ORF">DFA_05191</name>
</gene>
<dbReference type="InterPro" id="IPR011025">
    <property type="entry name" value="GproteinA_insert"/>
</dbReference>
<dbReference type="GeneID" id="14875259"/>
<protein>
    <submittedName>
        <fullName evidence="8">G-protein subunit alpha 4</fullName>
    </submittedName>
</protein>
<dbReference type="RefSeq" id="XP_004360912.1">
    <property type="nucleotide sequence ID" value="XM_004360855.1"/>
</dbReference>
<evidence type="ECO:0000256" key="7">
    <source>
        <dbReference type="PIRSR" id="PIRSR601019-2"/>
    </source>
</evidence>
<dbReference type="GO" id="GO:0005525">
    <property type="term" value="F:GTP binding"/>
    <property type="evidence" value="ECO:0007669"/>
    <property type="project" value="UniProtKB-KW"/>
</dbReference>
<proteinExistence type="predicted"/>
<dbReference type="Gene3D" id="1.10.400.10">
    <property type="entry name" value="GI Alpha 1, domain 2-like"/>
    <property type="match status" value="1"/>
</dbReference>
<keyword evidence="1 7" id="KW-0479">Metal-binding</keyword>
<evidence type="ECO:0000256" key="4">
    <source>
        <dbReference type="ARBA" id="ARBA00023134"/>
    </source>
</evidence>
<name>F4PNK8_CACFS</name>
<keyword evidence="9" id="KW-1185">Reference proteome</keyword>
<reference evidence="9" key="1">
    <citation type="journal article" date="2011" name="Genome Res.">
        <title>Phylogeny-wide analysis of social amoeba genomes highlights ancient origins for complex intercellular communication.</title>
        <authorList>
            <person name="Heidel A.J."/>
            <person name="Lawal H.M."/>
            <person name="Felder M."/>
            <person name="Schilde C."/>
            <person name="Helps N.R."/>
            <person name="Tunggal B."/>
            <person name="Rivero F."/>
            <person name="John U."/>
            <person name="Schleicher M."/>
            <person name="Eichinger L."/>
            <person name="Platzer M."/>
            <person name="Noegel A.A."/>
            <person name="Schaap P."/>
            <person name="Gloeckner G."/>
        </authorList>
    </citation>
    <scope>NUCLEOTIDE SEQUENCE [LARGE SCALE GENOMIC DNA]</scope>
    <source>
        <strain evidence="9">SH3</strain>
    </source>
</reference>
<feature type="binding site" evidence="6">
    <location>
        <begin position="41"/>
        <end position="46"/>
    </location>
    <ligand>
        <name>GTP</name>
        <dbReference type="ChEBI" id="CHEBI:37565"/>
    </ligand>
</feature>
<dbReference type="GO" id="GO:0043326">
    <property type="term" value="P:chemotaxis to folate"/>
    <property type="evidence" value="ECO:0007669"/>
    <property type="project" value="EnsemblProtists"/>
</dbReference>
<dbReference type="GO" id="GO:0032502">
    <property type="term" value="P:developmental process"/>
    <property type="evidence" value="ECO:0007669"/>
    <property type="project" value="UniProtKB-ARBA"/>
</dbReference>
<keyword evidence="4 6" id="KW-0342">GTP-binding</keyword>
<accession>F4PNK8</accession>
<dbReference type="Proteomes" id="UP000007797">
    <property type="component" value="Unassembled WGS sequence"/>
</dbReference>
<organism evidence="8 9">
    <name type="scientific">Cavenderia fasciculata</name>
    <name type="common">Slime mold</name>
    <name type="synonym">Dictyostelium fasciculatum</name>
    <dbReference type="NCBI Taxonomy" id="261658"/>
    <lineage>
        <taxon>Eukaryota</taxon>
        <taxon>Amoebozoa</taxon>
        <taxon>Evosea</taxon>
        <taxon>Eumycetozoa</taxon>
        <taxon>Dictyostelia</taxon>
        <taxon>Acytosteliales</taxon>
        <taxon>Cavenderiaceae</taxon>
        <taxon>Cavenderia</taxon>
    </lineage>
</organism>
<dbReference type="CDD" id="cd00066">
    <property type="entry name" value="G-alpha"/>
    <property type="match status" value="1"/>
</dbReference>
<dbReference type="SUPFAM" id="SSF47895">
    <property type="entry name" value="Transducin (alpha subunit), insertion domain"/>
    <property type="match status" value="1"/>
</dbReference>
<dbReference type="GO" id="GO:0031683">
    <property type="term" value="F:G-protein beta/gamma-subunit complex binding"/>
    <property type="evidence" value="ECO:0007669"/>
    <property type="project" value="InterPro"/>
</dbReference>
<dbReference type="GO" id="GO:0007188">
    <property type="term" value="P:adenylate cyclase-modulating G protein-coupled receptor signaling pathway"/>
    <property type="evidence" value="ECO:0007669"/>
    <property type="project" value="TreeGrafter"/>
</dbReference>
<evidence type="ECO:0000256" key="5">
    <source>
        <dbReference type="ARBA" id="ARBA00023224"/>
    </source>
</evidence>
<dbReference type="PRINTS" id="PR00318">
    <property type="entry name" value="GPROTEINA"/>
</dbReference>
<evidence type="ECO:0000313" key="9">
    <source>
        <dbReference type="Proteomes" id="UP000007797"/>
    </source>
</evidence>
<feature type="binding site" evidence="6">
    <location>
        <begin position="172"/>
        <end position="178"/>
    </location>
    <ligand>
        <name>GTP</name>
        <dbReference type="ChEBI" id="CHEBI:37565"/>
    </ligand>
</feature>
<feature type="binding site" evidence="6">
    <location>
        <begin position="266"/>
        <end position="269"/>
    </location>
    <ligand>
        <name>GTP</name>
        <dbReference type="ChEBI" id="CHEBI:37565"/>
    </ligand>
</feature>
<dbReference type="EMBL" id="GL883008">
    <property type="protein sequence ID" value="EGG23061.1"/>
    <property type="molecule type" value="Genomic_DNA"/>
</dbReference>
<dbReference type="FunFam" id="1.10.400.10:FF:000007">
    <property type="entry name" value="Guanine nucleotide-binding protein subunit alpha"/>
    <property type="match status" value="1"/>
</dbReference>
<dbReference type="AlphaFoldDB" id="F4PNK8"/>
<dbReference type="Pfam" id="PF00503">
    <property type="entry name" value="G-alpha"/>
    <property type="match status" value="1"/>
</dbReference>
<dbReference type="PROSITE" id="PS51882">
    <property type="entry name" value="G_ALPHA"/>
    <property type="match status" value="1"/>
</dbReference>
<evidence type="ECO:0000313" key="8">
    <source>
        <dbReference type="EMBL" id="EGG23061.1"/>
    </source>
</evidence>
<dbReference type="Gene3D" id="3.40.50.300">
    <property type="entry name" value="P-loop containing nucleotide triphosphate hydrolases"/>
    <property type="match status" value="1"/>
</dbReference>
<evidence type="ECO:0000256" key="2">
    <source>
        <dbReference type="ARBA" id="ARBA00022741"/>
    </source>
</evidence>
<sequence>MKFKCFGSEETEASSKIDRMIETDRRKLRKFVKLLLLGPGESGKSTIFKQMKIIQEDGGYTKEELLEYRAFVYSNCISQMEALLTASAKLGVDLDKPENKQRATNILRRTIGNESWLQLADDIKHLWDDKGIKDTYAQKDKHFQLNDSASYFFENIDRYMKDDFIPNEQDVLRCRVRTTGIQESEFTFEKIRLKIVDVGGQRSQRRKWIHCFDCVTAVIFVAAMSDYDQVLREDETVNRTRESLALFKEIVNCDYFKETPIVLFLNKKDLFKDKLKRVPLQSCFQEYTGPNKYKDAAMFIQSQYLAQGPSPRTIYTHATCAVDTENIKFVFKAVRQTILSQALEHF</sequence>
<dbReference type="GO" id="GO:0030295">
    <property type="term" value="F:protein kinase activator activity"/>
    <property type="evidence" value="ECO:0007669"/>
    <property type="project" value="EnsemblProtists"/>
</dbReference>
<dbReference type="GO" id="GO:0008104">
    <property type="term" value="P:intracellular protein localization"/>
    <property type="evidence" value="ECO:0007669"/>
    <property type="project" value="EnsemblProtists"/>
</dbReference>
<dbReference type="OrthoDB" id="5817230at2759"/>
<evidence type="ECO:0000256" key="3">
    <source>
        <dbReference type="ARBA" id="ARBA00022842"/>
    </source>
</evidence>
<feature type="binding site" evidence="7">
    <location>
        <position position="178"/>
    </location>
    <ligand>
        <name>Mg(2+)</name>
        <dbReference type="ChEBI" id="CHEBI:18420"/>
    </ligand>
</feature>
<evidence type="ECO:0000256" key="6">
    <source>
        <dbReference type="PIRSR" id="PIRSR601019-1"/>
    </source>
</evidence>
<feature type="binding site" evidence="6">
    <location>
        <position position="321"/>
    </location>
    <ligand>
        <name>GTP</name>
        <dbReference type="ChEBI" id="CHEBI:37565"/>
    </ligand>
</feature>
<dbReference type="InterPro" id="IPR027417">
    <property type="entry name" value="P-loop_NTPase"/>
</dbReference>
<feature type="binding site" evidence="7">
    <location>
        <position position="45"/>
    </location>
    <ligand>
        <name>Mg(2+)</name>
        <dbReference type="ChEBI" id="CHEBI:18420"/>
    </ligand>
</feature>
<dbReference type="SMART" id="SM00275">
    <property type="entry name" value="G_alpha"/>
    <property type="match status" value="1"/>
</dbReference>
<dbReference type="GO" id="GO:0005834">
    <property type="term" value="C:heterotrimeric G-protein complex"/>
    <property type="evidence" value="ECO:0007669"/>
    <property type="project" value="TreeGrafter"/>
</dbReference>
<dbReference type="GO" id="GO:0001664">
    <property type="term" value="F:G protein-coupled receptor binding"/>
    <property type="evidence" value="ECO:0007669"/>
    <property type="project" value="TreeGrafter"/>
</dbReference>
<dbReference type="KEGG" id="dfa:DFA_05191"/>
<dbReference type="GO" id="GO:0000165">
    <property type="term" value="P:MAPK cascade"/>
    <property type="evidence" value="ECO:0007669"/>
    <property type="project" value="EnsemblProtists"/>
</dbReference>
<evidence type="ECO:0000256" key="1">
    <source>
        <dbReference type="ARBA" id="ARBA00022723"/>
    </source>
</evidence>
<dbReference type="GO" id="GO:0005737">
    <property type="term" value="C:cytoplasm"/>
    <property type="evidence" value="ECO:0007669"/>
    <property type="project" value="TreeGrafter"/>
</dbReference>
<dbReference type="GO" id="GO:0051019">
    <property type="term" value="F:mitogen-activated protein kinase binding"/>
    <property type="evidence" value="ECO:0007669"/>
    <property type="project" value="EnsemblProtists"/>
</dbReference>
<dbReference type="GO" id="GO:0003924">
    <property type="term" value="F:GTPase activity"/>
    <property type="evidence" value="ECO:0007669"/>
    <property type="project" value="InterPro"/>
</dbReference>
<dbReference type="OMA" id="ANSHWFK"/>
<feature type="binding site" evidence="6">
    <location>
        <begin position="197"/>
        <end position="201"/>
    </location>
    <ligand>
        <name>GTP</name>
        <dbReference type="ChEBI" id="CHEBI:37565"/>
    </ligand>
</feature>
<keyword evidence="2 6" id="KW-0547">Nucleotide-binding</keyword>
<dbReference type="GO" id="GO:0046872">
    <property type="term" value="F:metal ion binding"/>
    <property type="evidence" value="ECO:0007669"/>
    <property type="project" value="UniProtKB-KW"/>
</dbReference>